<dbReference type="InterPro" id="IPR009050">
    <property type="entry name" value="Globin-like_sf"/>
</dbReference>
<dbReference type="Gene3D" id="1.10.490.10">
    <property type="entry name" value="Globins"/>
    <property type="match status" value="1"/>
</dbReference>
<gene>
    <name evidence="1" type="ORF">MNB_SV-8-1145</name>
</gene>
<accession>A0A1W1C5A5</accession>
<reference evidence="1" key="1">
    <citation type="submission" date="2016-10" db="EMBL/GenBank/DDBJ databases">
        <authorList>
            <person name="de Groot N.N."/>
        </authorList>
    </citation>
    <scope>NUCLEOTIDE SEQUENCE</scope>
</reference>
<organism evidence="1">
    <name type="scientific">hydrothermal vent metagenome</name>
    <dbReference type="NCBI Taxonomy" id="652676"/>
    <lineage>
        <taxon>unclassified sequences</taxon>
        <taxon>metagenomes</taxon>
        <taxon>ecological metagenomes</taxon>
    </lineage>
</organism>
<name>A0A1W1C5A5_9ZZZZ</name>
<dbReference type="InterPro" id="IPR012292">
    <property type="entry name" value="Globin/Proto"/>
</dbReference>
<protein>
    <submittedName>
        <fullName evidence="1">Truncated hemoglobins</fullName>
    </submittedName>
</protein>
<dbReference type="AlphaFoldDB" id="A0A1W1C5A5"/>
<dbReference type="CDD" id="cd08916">
    <property type="entry name" value="TrHb3_P"/>
    <property type="match status" value="1"/>
</dbReference>
<sequence>MPANTITRENIETMVMNFYTRVMKDEIVGPFFVAKLGDDMNNEHWRPHLKLLIDFWASIALGDTSYRGNPFAPHMYLGELKRETFAQWLTLFYATLDEVYAPQIAEQFKERSSIIAGNFMRNLGIA</sequence>
<dbReference type="SUPFAM" id="SSF46458">
    <property type="entry name" value="Globin-like"/>
    <property type="match status" value="1"/>
</dbReference>
<dbReference type="GO" id="GO:0019825">
    <property type="term" value="F:oxygen binding"/>
    <property type="evidence" value="ECO:0007669"/>
    <property type="project" value="InterPro"/>
</dbReference>
<dbReference type="GO" id="GO:0020037">
    <property type="term" value="F:heme binding"/>
    <property type="evidence" value="ECO:0007669"/>
    <property type="project" value="InterPro"/>
</dbReference>
<proteinExistence type="predicted"/>
<evidence type="ECO:0000313" key="1">
    <source>
        <dbReference type="EMBL" id="SFV60897.1"/>
    </source>
</evidence>
<dbReference type="EMBL" id="FPHD01000055">
    <property type="protein sequence ID" value="SFV60897.1"/>
    <property type="molecule type" value="Genomic_DNA"/>
</dbReference>